<keyword evidence="1" id="KW-0812">Transmembrane</keyword>
<protein>
    <recommendedName>
        <fullName evidence="2">GP-PDE domain-containing protein</fullName>
    </recommendedName>
</protein>
<keyword evidence="1" id="KW-1133">Transmembrane helix</keyword>
<dbReference type="Pfam" id="PF03009">
    <property type="entry name" value="GDPD"/>
    <property type="match status" value="1"/>
</dbReference>
<organism evidence="3 4">
    <name type="scientific">Rotaria sordida</name>
    <dbReference type="NCBI Taxonomy" id="392033"/>
    <lineage>
        <taxon>Eukaryota</taxon>
        <taxon>Metazoa</taxon>
        <taxon>Spiralia</taxon>
        <taxon>Gnathifera</taxon>
        <taxon>Rotifera</taxon>
        <taxon>Eurotatoria</taxon>
        <taxon>Bdelloidea</taxon>
        <taxon>Philodinida</taxon>
        <taxon>Philodinidae</taxon>
        <taxon>Rotaria</taxon>
    </lineage>
</organism>
<dbReference type="AlphaFoldDB" id="A0A815KZ35"/>
<dbReference type="GO" id="GO:0006644">
    <property type="term" value="P:phospholipid metabolic process"/>
    <property type="evidence" value="ECO:0007669"/>
    <property type="project" value="TreeGrafter"/>
</dbReference>
<dbReference type="GO" id="GO:0070291">
    <property type="term" value="P:N-acylethanolamine metabolic process"/>
    <property type="evidence" value="ECO:0007669"/>
    <property type="project" value="TreeGrafter"/>
</dbReference>
<gene>
    <name evidence="3" type="ORF">RFH988_LOCUS34886</name>
</gene>
<dbReference type="PROSITE" id="PS50007">
    <property type="entry name" value="PIPLC_X_DOMAIN"/>
    <property type="match status" value="1"/>
</dbReference>
<comment type="caution">
    <text evidence="3">The sequence shown here is derived from an EMBL/GenBank/DDBJ whole genome shotgun (WGS) entry which is preliminary data.</text>
</comment>
<dbReference type="EMBL" id="CAJNOO010005047">
    <property type="protein sequence ID" value="CAF1402047.1"/>
    <property type="molecule type" value="Genomic_DNA"/>
</dbReference>
<keyword evidence="1" id="KW-0472">Membrane</keyword>
<dbReference type="PANTHER" id="PTHR46320">
    <property type="entry name" value="GLYCEROPHOSPHODIESTER PHOSPHODIESTERASE 1"/>
    <property type="match status" value="1"/>
</dbReference>
<dbReference type="OrthoDB" id="197419at2759"/>
<dbReference type="InterPro" id="IPR017946">
    <property type="entry name" value="PLC-like_Pdiesterase_TIM-brl"/>
</dbReference>
<feature type="transmembrane region" description="Helical" evidence="1">
    <location>
        <begin position="7"/>
        <end position="26"/>
    </location>
</feature>
<evidence type="ECO:0000313" key="3">
    <source>
        <dbReference type="EMBL" id="CAF1402047.1"/>
    </source>
</evidence>
<dbReference type="SUPFAM" id="SSF51695">
    <property type="entry name" value="PLC-like phosphodiesterases"/>
    <property type="match status" value="1"/>
</dbReference>
<dbReference type="GO" id="GO:0005886">
    <property type="term" value="C:plasma membrane"/>
    <property type="evidence" value="ECO:0007669"/>
    <property type="project" value="TreeGrafter"/>
</dbReference>
<accession>A0A815KZ35</accession>
<dbReference type="PROSITE" id="PS51704">
    <property type="entry name" value="GP_PDE"/>
    <property type="match status" value="1"/>
</dbReference>
<sequence length="353" mass="40676">MEGNIQFWIINGVTIALLVSSLFLIFSYAVVIFLIFIFPLTIYFLFNYFSVPQCRRSVNQFKNITIAHRGGQPLIPSDDNDFPENTMAAYRWASNINGIDCIELDVWLSRDHIPMVNHDAYLEHTFANCQQFISSLTCAELKQLKYLKKNKSDIYNQIGCEIISTLEEVIIFLEPTKLKLIIEIKELNKKDEMAKIINNLFERYPFLYDRAFCAAFHPYNIYAIRRLNPSIATGFISVPDITTLIILNAHHTPRPLPIFLIHNVILRWIIDSIFMLLATPTGLKFLGADIICIEHRQVSQNLLDKYGKAQIVVCAWCVNQPEQRQWLAANGVSVITDTLFDIIDKSYMIQNES</sequence>
<proteinExistence type="predicted"/>
<evidence type="ECO:0000313" key="4">
    <source>
        <dbReference type="Proteomes" id="UP000663882"/>
    </source>
</evidence>
<feature type="transmembrane region" description="Helical" evidence="1">
    <location>
        <begin position="32"/>
        <end position="51"/>
    </location>
</feature>
<dbReference type="PANTHER" id="PTHR46320:SF1">
    <property type="entry name" value="GLYCEROPHOSPHODIESTER PHOSPHODIESTERASE 1"/>
    <property type="match status" value="1"/>
</dbReference>
<evidence type="ECO:0000259" key="2">
    <source>
        <dbReference type="PROSITE" id="PS51704"/>
    </source>
</evidence>
<dbReference type="GO" id="GO:0006580">
    <property type="term" value="P:ethanolamine metabolic process"/>
    <property type="evidence" value="ECO:0007669"/>
    <property type="project" value="TreeGrafter"/>
</dbReference>
<dbReference type="InterPro" id="IPR030395">
    <property type="entry name" value="GP_PDE_dom"/>
</dbReference>
<feature type="domain" description="GP-PDE" evidence="2">
    <location>
        <begin position="63"/>
        <end position="353"/>
    </location>
</feature>
<dbReference type="Gene3D" id="3.20.20.190">
    <property type="entry name" value="Phosphatidylinositol (PI) phosphodiesterase"/>
    <property type="match status" value="1"/>
</dbReference>
<reference evidence="3" key="1">
    <citation type="submission" date="2021-02" db="EMBL/GenBank/DDBJ databases">
        <authorList>
            <person name="Nowell W R."/>
        </authorList>
    </citation>
    <scope>NUCLEOTIDE SEQUENCE</scope>
</reference>
<name>A0A815KZ35_9BILA</name>
<evidence type="ECO:0000256" key="1">
    <source>
        <dbReference type="SAM" id="Phobius"/>
    </source>
</evidence>
<dbReference type="GO" id="GO:0008889">
    <property type="term" value="F:glycerophosphodiester phosphodiesterase activity"/>
    <property type="evidence" value="ECO:0007669"/>
    <property type="project" value="TreeGrafter"/>
</dbReference>
<dbReference type="Proteomes" id="UP000663882">
    <property type="component" value="Unassembled WGS sequence"/>
</dbReference>